<dbReference type="Proteomes" id="UP000249557">
    <property type="component" value="Unassembled WGS sequence"/>
</dbReference>
<name>A0A2W4ZKK9_9BACT</name>
<dbReference type="SUPFAM" id="SSF55846">
    <property type="entry name" value="N-acetylmuramoyl-L-alanine amidase-like"/>
    <property type="match status" value="1"/>
</dbReference>
<dbReference type="PANTHER" id="PTHR30417:SF1">
    <property type="entry name" value="N-ACETYLMURAMOYL-L-ALANINE AMIDASE AMID"/>
    <property type="match status" value="1"/>
</dbReference>
<dbReference type="GO" id="GO:0009253">
    <property type="term" value="P:peptidoglycan catabolic process"/>
    <property type="evidence" value="ECO:0007669"/>
    <property type="project" value="InterPro"/>
</dbReference>
<evidence type="ECO:0000256" key="4">
    <source>
        <dbReference type="ARBA" id="ARBA00023316"/>
    </source>
</evidence>
<dbReference type="InterPro" id="IPR051206">
    <property type="entry name" value="NAMLAA_amidase_2"/>
</dbReference>
<accession>A0A2W4ZKK9</accession>
<keyword evidence="3" id="KW-0378">Hydrolase</keyword>
<dbReference type="CDD" id="cd06583">
    <property type="entry name" value="PGRP"/>
    <property type="match status" value="1"/>
</dbReference>
<gene>
    <name evidence="6" type="ORF">DI626_09605</name>
</gene>
<comment type="caution">
    <text evidence="6">The sequence shown here is derived from an EMBL/GenBank/DDBJ whole genome shotgun (WGS) entry which is preliminary data.</text>
</comment>
<dbReference type="AlphaFoldDB" id="A0A2W4ZKK9"/>
<reference evidence="6 7" key="1">
    <citation type="submission" date="2017-08" db="EMBL/GenBank/DDBJ databases">
        <title>Infants hospitalized years apart are colonized by the same room-sourced microbial strains.</title>
        <authorList>
            <person name="Brooks B."/>
            <person name="Olm M.R."/>
            <person name="Firek B.A."/>
            <person name="Baker R."/>
            <person name="Thomas B.C."/>
            <person name="Morowitz M.J."/>
            <person name="Banfield J.F."/>
        </authorList>
    </citation>
    <scope>NUCLEOTIDE SEQUENCE [LARGE SCALE GENOMIC DNA]</scope>
    <source>
        <strain evidence="6">S2_018_000_R2_104</strain>
    </source>
</reference>
<evidence type="ECO:0000256" key="2">
    <source>
        <dbReference type="ARBA" id="ARBA00011901"/>
    </source>
</evidence>
<dbReference type="InterPro" id="IPR036365">
    <property type="entry name" value="PGBD-like_sf"/>
</dbReference>
<dbReference type="InterPro" id="IPR002502">
    <property type="entry name" value="Amidase_domain"/>
</dbReference>
<dbReference type="GO" id="GO:0071555">
    <property type="term" value="P:cell wall organization"/>
    <property type="evidence" value="ECO:0007669"/>
    <property type="project" value="UniProtKB-KW"/>
</dbReference>
<dbReference type="SUPFAM" id="SSF47090">
    <property type="entry name" value="PGBD-like"/>
    <property type="match status" value="1"/>
</dbReference>
<dbReference type="InterPro" id="IPR036505">
    <property type="entry name" value="Amidase/PGRP_sf"/>
</dbReference>
<comment type="catalytic activity">
    <reaction evidence="1">
        <text>Hydrolyzes the link between N-acetylmuramoyl residues and L-amino acid residues in certain cell-wall glycopeptides.</text>
        <dbReference type="EC" id="3.5.1.28"/>
    </reaction>
</comment>
<dbReference type="Pfam" id="PF01510">
    <property type="entry name" value="Amidase_2"/>
    <property type="match status" value="1"/>
</dbReference>
<dbReference type="GO" id="GO:0009254">
    <property type="term" value="P:peptidoglycan turnover"/>
    <property type="evidence" value="ECO:0007669"/>
    <property type="project" value="TreeGrafter"/>
</dbReference>
<evidence type="ECO:0000256" key="1">
    <source>
        <dbReference type="ARBA" id="ARBA00001561"/>
    </source>
</evidence>
<protein>
    <recommendedName>
        <fullName evidence="2">N-acetylmuramoyl-L-alanine amidase</fullName>
        <ecNumber evidence="2">3.5.1.28</ecNumber>
    </recommendedName>
</protein>
<proteinExistence type="predicted"/>
<dbReference type="PANTHER" id="PTHR30417">
    <property type="entry name" value="N-ACETYLMURAMOYL-L-ALANINE AMIDASE AMID"/>
    <property type="match status" value="1"/>
</dbReference>
<dbReference type="SMART" id="SM00644">
    <property type="entry name" value="Ami_2"/>
    <property type="match status" value="1"/>
</dbReference>
<evidence type="ECO:0000313" key="7">
    <source>
        <dbReference type="Proteomes" id="UP000249557"/>
    </source>
</evidence>
<dbReference type="GO" id="GO:0008745">
    <property type="term" value="F:N-acetylmuramoyl-L-alanine amidase activity"/>
    <property type="evidence" value="ECO:0007669"/>
    <property type="project" value="UniProtKB-EC"/>
</dbReference>
<dbReference type="Gene3D" id="3.40.80.10">
    <property type="entry name" value="Peptidoglycan recognition protein-like"/>
    <property type="match status" value="1"/>
</dbReference>
<evidence type="ECO:0000313" key="6">
    <source>
        <dbReference type="EMBL" id="PZO82870.1"/>
    </source>
</evidence>
<evidence type="ECO:0000259" key="5">
    <source>
        <dbReference type="SMART" id="SM00644"/>
    </source>
</evidence>
<organism evidence="6 7">
    <name type="scientific">Micavibrio aeruginosavorus</name>
    <dbReference type="NCBI Taxonomy" id="349221"/>
    <lineage>
        <taxon>Bacteria</taxon>
        <taxon>Pseudomonadati</taxon>
        <taxon>Bdellovibrionota</taxon>
        <taxon>Bdellovibrionia</taxon>
        <taxon>Bdellovibrionales</taxon>
        <taxon>Pseudobdellovibrionaceae</taxon>
        <taxon>Micavibrio</taxon>
    </lineage>
</organism>
<sequence length="236" mass="26404">MVERPSPNFDDRKGVTPSLLILHYTGMKSGEAALARLTDPDAKVSAHYTVDEDGTIYRHVDEMHRAWHAGHSFWRGETDMNAHSIGIEIVNPGHEHGYRAFPDGQIDAVIALCRDIMARHNIEDEDVLAHSDIAPARKEDPGELFPWPKLARQGIGVYPDPSDEDAVKAAAINIERALHDFGYDPRVKLRDKIVAFQRRFAPETFTAGQQGEADKLTRLRLYALLAGHFLEPADHA</sequence>
<feature type="domain" description="N-acetylmuramoyl-L-alanine amidase" evidence="5">
    <location>
        <begin position="6"/>
        <end position="142"/>
    </location>
</feature>
<evidence type="ECO:0000256" key="3">
    <source>
        <dbReference type="ARBA" id="ARBA00022801"/>
    </source>
</evidence>
<dbReference type="EMBL" id="QFNK01000235">
    <property type="protein sequence ID" value="PZO82870.1"/>
    <property type="molecule type" value="Genomic_DNA"/>
</dbReference>
<dbReference type="GO" id="GO:0019867">
    <property type="term" value="C:outer membrane"/>
    <property type="evidence" value="ECO:0007669"/>
    <property type="project" value="TreeGrafter"/>
</dbReference>
<keyword evidence="4" id="KW-0961">Cell wall biogenesis/degradation</keyword>
<dbReference type="EC" id="3.5.1.28" evidence="2"/>